<comment type="cofactor">
    <cofactor evidence="1">
        <name>FMN</name>
        <dbReference type="ChEBI" id="CHEBI:58210"/>
    </cofactor>
</comment>
<dbReference type="AlphaFoldDB" id="A0A9D1DL92"/>
<evidence type="ECO:0000256" key="2">
    <source>
        <dbReference type="ARBA" id="ARBA00001966"/>
    </source>
</evidence>
<evidence type="ECO:0000256" key="4">
    <source>
        <dbReference type="ARBA" id="ARBA00022630"/>
    </source>
</evidence>
<dbReference type="PANTHER" id="PTHR42917">
    <property type="entry name" value="2,4-DIENOYL-COA REDUCTASE"/>
    <property type="match status" value="1"/>
</dbReference>
<dbReference type="InterPro" id="IPR036188">
    <property type="entry name" value="FAD/NAD-bd_sf"/>
</dbReference>
<dbReference type="Gene3D" id="3.20.20.70">
    <property type="entry name" value="Aldolase class I"/>
    <property type="match status" value="1"/>
</dbReference>
<dbReference type="SUPFAM" id="SSF51905">
    <property type="entry name" value="FAD/NAD(P)-binding domain"/>
    <property type="match status" value="1"/>
</dbReference>
<dbReference type="GO" id="GO:0051536">
    <property type="term" value="F:iron-sulfur cluster binding"/>
    <property type="evidence" value="ECO:0007669"/>
    <property type="project" value="UniProtKB-KW"/>
</dbReference>
<evidence type="ECO:0000256" key="5">
    <source>
        <dbReference type="ARBA" id="ARBA00022643"/>
    </source>
</evidence>
<feature type="domain" description="NADH:flavin oxidoreductase/NADH oxidase N-terminal" evidence="10">
    <location>
        <begin position="1"/>
        <end position="327"/>
    </location>
</feature>
<evidence type="ECO:0000259" key="10">
    <source>
        <dbReference type="Pfam" id="PF00724"/>
    </source>
</evidence>
<reference evidence="12" key="1">
    <citation type="submission" date="2020-10" db="EMBL/GenBank/DDBJ databases">
        <authorList>
            <person name="Gilroy R."/>
        </authorList>
    </citation>
    <scope>NUCLEOTIDE SEQUENCE</scope>
    <source>
        <strain evidence="12">ChiGjej3B3-7149</strain>
    </source>
</reference>
<dbReference type="GO" id="GO:0010181">
    <property type="term" value="F:FMN binding"/>
    <property type="evidence" value="ECO:0007669"/>
    <property type="project" value="InterPro"/>
</dbReference>
<reference evidence="12" key="2">
    <citation type="journal article" date="2021" name="PeerJ">
        <title>Extensive microbial diversity within the chicken gut microbiome revealed by metagenomics and culture.</title>
        <authorList>
            <person name="Gilroy R."/>
            <person name="Ravi A."/>
            <person name="Getino M."/>
            <person name="Pursley I."/>
            <person name="Horton D.L."/>
            <person name="Alikhan N.F."/>
            <person name="Baker D."/>
            <person name="Gharbi K."/>
            <person name="Hall N."/>
            <person name="Watson M."/>
            <person name="Adriaenssens E.M."/>
            <person name="Foster-Nyarko E."/>
            <person name="Jarju S."/>
            <person name="Secka A."/>
            <person name="Antonio M."/>
            <person name="Oren A."/>
            <person name="Chaudhuri R.R."/>
            <person name="La Ragione R."/>
            <person name="Hildebrand F."/>
            <person name="Pallen M.J."/>
        </authorList>
    </citation>
    <scope>NUCLEOTIDE SEQUENCE</scope>
    <source>
        <strain evidence="12">ChiGjej3B3-7149</strain>
    </source>
</reference>
<dbReference type="InterPro" id="IPR051793">
    <property type="entry name" value="NADH:flavin_oxidoreductase"/>
</dbReference>
<dbReference type="PANTHER" id="PTHR42917:SF2">
    <property type="entry name" value="2,4-DIENOYL-COA REDUCTASE [(2E)-ENOYL-COA-PRODUCING]"/>
    <property type="match status" value="1"/>
</dbReference>
<evidence type="ECO:0000256" key="8">
    <source>
        <dbReference type="ARBA" id="ARBA00023004"/>
    </source>
</evidence>
<dbReference type="Proteomes" id="UP000824238">
    <property type="component" value="Unassembled WGS sequence"/>
</dbReference>
<sequence length="635" mass="69704">IRNLVLKNRLQFSPHVNPMTTHDGCVTDNYVDYLDMQAATGVGLVTIGATSVDHDTGEDFAGELDITDDHKMIDLARLPEVVHAHGAKLSIELVHAGRGANPTLLRQPDAIAPSVFPTTWGSRHIREMTQRDMDVVIEHYKDVVKRLKAVGFDMVMIHAAHGNLLAQFLSPKTNTRHDWYGGSFENRMRFPLDVLRAVREAAGDMPVEMRISGEEIVPGGMKIDETIEFIKHAQNYIDLVHVSGGWVVEPLTMYTTMPPYFSPHNLFVKYAEAVKNCPDIHIPVTTVGRISSVEEADKIIGEGKADIVAMARAYLADPEIVKKTYRGEADKVRPCLGCWNCAGSSHHIRCAVNPQMGRTGNYKNILPALKPKKIVIVGGGVAGMTAAQICTQRGHKVVLFEASGSLGGHLPYIDKLPFKGDMRRYEEWMIRTTMECGADIRLNTLATAKEVLAEEPDALFIATGSELITPPIPGIDGPNVANVIDTDTGKAKTGRKIVVCGGGSSGCECALALAMEGKDVTIVDMLPVEQFGKGMAEISLWMMQSKFIPEYDIKLVGDCKVVAISEKGVEVEDRNWNHRFLEADTVVAAFGLKSNTAYIEELKRTIPEVYVIGDADHVEDMASANHMAYNYAVRV</sequence>
<dbReference type="GO" id="GO:0046872">
    <property type="term" value="F:metal ion binding"/>
    <property type="evidence" value="ECO:0007669"/>
    <property type="project" value="UniProtKB-KW"/>
</dbReference>
<accession>A0A9D1DL92</accession>
<dbReference type="Gene3D" id="3.40.50.720">
    <property type="entry name" value="NAD(P)-binding Rossmann-like Domain"/>
    <property type="match status" value="1"/>
</dbReference>
<evidence type="ECO:0000256" key="1">
    <source>
        <dbReference type="ARBA" id="ARBA00001917"/>
    </source>
</evidence>
<comment type="cofactor">
    <cofactor evidence="2">
        <name>[4Fe-4S] cluster</name>
        <dbReference type="ChEBI" id="CHEBI:49883"/>
    </cofactor>
</comment>
<gene>
    <name evidence="12" type="ORF">IAD36_04540</name>
</gene>
<evidence type="ECO:0000313" key="12">
    <source>
        <dbReference type="EMBL" id="HIR54853.1"/>
    </source>
</evidence>
<dbReference type="InterPro" id="IPR023753">
    <property type="entry name" value="FAD/NAD-binding_dom"/>
</dbReference>
<dbReference type="CDD" id="cd02803">
    <property type="entry name" value="OYE_like_FMN_family"/>
    <property type="match status" value="1"/>
</dbReference>
<dbReference type="InterPro" id="IPR013785">
    <property type="entry name" value="Aldolase_TIM"/>
</dbReference>
<feature type="domain" description="FAD/NAD(P)-binding" evidence="11">
    <location>
        <begin position="373"/>
        <end position="604"/>
    </location>
</feature>
<dbReference type="SUPFAM" id="SSF51395">
    <property type="entry name" value="FMN-linked oxidoreductases"/>
    <property type="match status" value="1"/>
</dbReference>
<dbReference type="PRINTS" id="PR00469">
    <property type="entry name" value="PNDRDTASEII"/>
</dbReference>
<dbReference type="PRINTS" id="PR00368">
    <property type="entry name" value="FADPNR"/>
</dbReference>
<keyword evidence="9" id="KW-0411">Iron-sulfur</keyword>
<keyword evidence="4" id="KW-0285">Flavoprotein</keyword>
<evidence type="ECO:0000256" key="6">
    <source>
        <dbReference type="ARBA" id="ARBA00022723"/>
    </source>
</evidence>
<name>A0A9D1DL92_9FIRM</name>
<evidence type="ECO:0000256" key="7">
    <source>
        <dbReference type="ARBA" id="ARBA00023002"/>
    </source>
</evidence>
<dbReference type="InterPro" id="IPR001155">
    <property type="entry name" value="OxRdtase_FMN_N"/>
</dbReference>
<dbReference type="Gene3D" id="3.50.50.60">
    <property type="entry name" value="FAD/NAD(P)-binding domain"/>
    <property type="match status" value="1"/>
</dbReference>
<protein>
    <submittedName>
        <fullName evidence="12">FAD-dependent oxidoreductase</fullName>
    </submittedName>
</protein>
<evidence type="ECO:0000256" key="9">
    <source>
        <dbReference type="ARBA" id="ARBA00023014"/>
    </source>
</evidence>
<dbReference type="Pfam" id="PF07992">
    <property type="entry name" value="Pyr_redox_2"/>
    <property type="match status" value="1"/>
</dbReference>
<organism evidence="12 13">
    <name type="scientific">Candidatus Scatomorpha intestinigallinarum</name>
    <dbReference type="NCBI Taxonomy" id="2840923"/>
    <lineage>
        <taxon>Bacteria</taxon>
        <taxon>Bacillati</taxon>
        <taxon>Bacillota</taxon>
        <taxon>Clostridia</taxon>
        <taxon>Eubacteriales</taxon>
        <taxon>Candidatus Scatomorpha</taxon>
    </lineage>
</organism>
<comment type="caution">
    <text evidence="12">The sequence shown here is derived from an EMBL/GenBank/DDBJ whole genome shotgun (WGS) entry which is preliminary data.</text>
</comment>
<feature type="non-terminal residue" evidence="12">
    <location>
        <position position="1"/>
    </location>
</feature>
<keyword evidence="7" id="KW-0560">Oxidoreductase</keyword>
<keyword evidence="8" id="KW-0408">Iron</keyword>
<proteinExistence type="inferred from homology"/>
<dbReference type="Pfam" id="PF00724">
    <property type="entry name" value="Oxidored_FMN"/>
    <property type="match status" value="1"/>
</dbReference>
<dbReference type="EMBL" id="DVHH01000115">
    <property type="protein sequence ID" value="HIR54853.1"/>
    <property type="molecule type" value="Genomic_DNA"/>
</dbReference>
<keyword evidence="5" id="KW-0288">FMN</keyword>
<keyword evidence="6" id="KW-0479">Metal-binding</keyword>
<evidence type="ECO:0000256" key="3">
    <source>
        <dbReference type="ARBA" id="ARBA00011048"/>
    </source>
</evidence>
<evidence type="ECO:0000259" key="11">
    <source>
        <dbReference type="Pfam" id="PF07992"/>
    </source>
</evidence>
<comment type="similarity">
    <text evidence="3">In the N-terminal section; belongs to the NADH:flavin oxidoreductase/NADH oxidase family.</text>
</comment>
<dbReference type="GO" id="GO:0016491">
    <property type="term" value="F:oxidoreductase activity"/>
    <property type="evidence" value="ECO:0007669"/>
    <property type="project" value="UniProtKB-KW"/>
</dbReference>
<evidence type="ECO:0000313" key="13">
    <source>
        <dbReference type="Proteomes" id="UP000824238"/>
    </source>
</evidence>